<feature type="transmembrane region" description="Helical" evidence="1">
    <location>
        <begin position="69"/>
        <end position="93"/>
    </location>
</feature>
<protein>
    <submittedName>
        <fullName evidence="2">Uncharacterized protein</fullName>
    </submittedName>
</protein>
<evidence type="ECO:0000256" key="1">
    <source>
        <dbReference type="SAM" id="Phobius"/>
    </source>
</evidence>
<keyword evidence="1" id="KW-0472">Membrane</keyword>
<organism evidence="2 3">
    <name type="scientific">Microterricola gilva</name>
    <dbReference type="NCBI Taxonomy" id="393267"/>
    <lineage>
        <taxon>Bacteria</taxon>
        <taxon>Bacillati</taxon>
        <taxon>Actinomycetota</taxon>
        <taxon>Actinomycetes</taxon>
        <taxon>Micrococcales</taxon>
        <taxon>Microbacteriaceae</taxon>
        <taxon>Microterricola</taxon>
    </lineage>
</organism>
<evidence type="ECO:0000313" key="2">
    <source>
        <dbReference type="EMBL" id="RZU66985.1"/>
    </source>
</evidence>
<dbReference type="EMBL" id="SHLC01000001">
    <property type="protein sequence ID" value="RZU66985.1"/>
    <property type="molecule type" value="Genomic_DNA"/>
</dbReference>
<sequence length="128" mass="13598">MTEIDPRLDRTTRRKSSAGGWIILVVAGLVPAFYLTMLLALNIDEYQSYRAAIAEYGDTAASNADEAALGIQLCSLLLAILWLFVTGIAAAMAAATRLPVIRTTVFIGGGLALFVGLMLFLGLTFGTV</sequence>
<name>A0A4Q8AS70_9MICO</name>
<dbReference type="AlphaFoldDB" id="A0A4Q8AS70"/>
<evidence type="ECO:0000313" key="3">
    <source>
        <dbReference type="Proteomes" id="UP000291483"/>
    </source>
</evidence>
<proteinExistence type="predicted"/>
<dbReference type="RefSeq" id="WP_130507099.1">
    <property type="nucleotide sequence ID" value="NZ_SHLC01000001.1"/>
</dbReference>
<reference evidence="2 3" key="1">
    <citation type="submission" date="2019-02" db="EMBL/GenBank/DDBJ databases">
        <title>Sequencing the genomes of 1000 actinobacteria strains.</title>
        <authorList>
            <person name="Klenk H.-P."/>
        </authorList>
    </citation>
    <scope>NUCLEOTIDE SEQUENCE [LARGE SCALE GENOMIC DNA]</scope>
    <source>
        <strain evidence="2 3">DSM 18319</strain>
    </source>
</reference>
<keyword evidence="1" id="KW-0812">Transmembrane</keyword>
<gene>
    <name evidence="2" type="ORF">EV379_3360</name>
</gene>
<keyword evidence="3" id="KW-1185">Reference proteome</keyword>
<accession>A0A4Q8AS70</accession>
<feature type="transmembrane region" description="Helical" evidence="1">
    <location>
        <begin position="105"/>
        <end position="125"/>
    </location>
</feature>
<feature type="transmembrane region" description="Helical" evidence="1">
    <location>
        <begin position="21"/>
        <end position="41"/>
    </location>
</feature>
<dbReference type="Proteomes" id="UP000291483">
    <property type="component" value="Unassembled WGS sequence"/>
</dbReference>
<keyword evidence="1" id="KW-1133">Transmembrane helix</keyword>
<comment type="caution">
    <text evidence="2">The sequence shown here is derived from an EMBL/GenBank/DDBJ whole genome shotgun (WGS) entry which is preliminary data.</text>
</comment>